<reference evidence="4" key="1">
    <citation type="journal article" date="2019" name="Database">
        <title>The radish genome database (RadishGD): an integrated information resource for radish genomics.</title>
        <authorList>
            <person name="Yu H.J."/>
            <person name="Baek S."/>
            <person name="Lee Y.J."/>
            <person name="Cho A."/>
            <person name="Mun J.H."/>
        </authorList>
    </citation>
    <scope>NUCLEOTIDE SEQUENCE [LARGE SCALE GENOMIC DNA]</scope>
    <source>
        <strain evidence="4">cv. WK10039</strain>
    </source>
</reference>
<dbReference type="PROSITE" id="PS51774">
    <property type="entry name" value="NAB"/>
    <property type="match status" value="1"/>
</dbReference>
<dbReference type="InterPro" id="IPR011684">
    <property type="entry name" value="NAB"/>
</dbReference>
<dbReference type="GeneID" id="108815783"/>
<organism evidence="4 5">
    <name type="scientific">Raphanus sativus</name>
    <name type="common">Radish</name>
    <name type="synonym">Raphanus raphanistrum var. sativus</name>
    <dbReference type="NCBI Taxonomy" id="3726"/>
    <lineage>
        <taxon>Eukaryota</taxon>
        <taxon>Viridiplantae</taxon>
        <taxon>Streptophyta</taxon>
        <taxon>Embryophyta</taxon>
        <taxon>Tracheophyta</taxon>
        <taxon>Spermatophyta</taxon>
        <taxon>Magnoliopsida</taxon>
        <taxon>eudicotyledons</taxon>
        <taxon>Gunneridae</taxon>
        <taxon>Pentapetalae</taxon>
        <taxon>rosids</taxon>
        <taxon>malvids</taxon>
        <taxon>Brassicales</taxon>
        <taxon>Brassicaceae</taxon>
        <taxon>Brassiceae</taxon>
        <taxon>Raphanus</taxon>
    </lineage>
</organism>
<keyword evidence="2" id="KW-0472">Membrane</keyword>
<evidence type="ECO:0000313" key="5">
    <source>
        <dbReference type="RefSeq" id="XP_056846517.1"/>
    </source>
</evidence>
<keyword evidence="2" id="KW-0812">Transmembrane</keyword>
<protein>
    <submittedName>
        <fullName evidence="5">Kinase-interacting family protein-like</fullName>
    </submittedName>
</protein>
<accession>A0A9W3C519</accession>
<sequence length="178" mass="20543">MDTSLPQLLSLSGTLIQILFMCVCDYISLYVMFNLFSYVVVKMNTEIESRMQVMRISALEDNQTGETFSQRAEWFYQRRPLLLSLCQDLSDGYATLLNRYNQAKQQNPKPVSHDNDTDISSEVESILSFEQTQITACDKQNVDELVSQLVTANLERDMAQEELLRGEQNFREAFELLT</sequence>
<evidence type="ECO:0000313" key="4">
    <source>
        <dbReference type="Proteomes" id="UP000504610"/>
    </source>
</evidence>
<proteinExistence type="predicted"/>
<dbReference type="OrthoDB" id="1911293at2759"/>
<keyword evidence="1" id="KW-0175">Coiled coil</keyword>
<dbReference type="RefSeq" id="XP_056846517.1">
    <property type="nucleotide sequence ID" value="XM_056990537.1"/>
</dbReference>
<dbReference type="GO" id="GO:0003779">
    <property type="term" value="F:actin binding"/>
    <property type="evidence" value="ECO:0007669"/>
    <property type="project" value="InterPro"/>
</dbReference>
<reference evidence="5" key="2">
    <citation type="submission" date="2025-08" db="UniProtKB">
        <authorList>
            <consortium name="RefSeq"/>
        </authorList>
    </citation>
    <scope>IDENTIFICATION</scope>
    <source>
        <tissue evidence="5">Leaf</tissue>
    </source>
</reference>
<dbReference type="Proteomes" id="UP000504610">
    <property type="component" value="Chromosome 7"/>
</dbReference>
<evidence type="ECO:0000256" key="2">
    <source>
        <dbReference type="SAM" id="Phobius"/>
    </source>
</evidence>
<keyword evidence="4" id="KW-1185">Reference proteome</keyword>
<dbReference type="KEGG" id="rsz:108815783"/>
<keyword evidence="2" id="KW-1133">Transmembrane helix</keyword>
<feature type="domain" description="NAB" evidence="3">
    <location>
        <begin position="1"/>
        <end position="107"/>
    </location>
</feature>
<dbReference type="AlphaFoldDB" id="A0A9W3C519"/>
<feature type="transmembrane region" description="Helical" evidence="2">
    <location>
        <begin position="15"/>
        <end position="41"/>
    </location>
</feature>
<name>A0A9W3C519_RAPSA</name>
<evidence type="ECO:0000256" key="1">
    <source>
        <dbReference type="ARBA" id="ARBA00023054"/>
    </source>
</evidence>
<evidence type="ECO:0000259" key="3">
    <source>
        <dbReference type="PROSITE" id="PS51774"/>
    </source>
</evidence>
<gene>
    <name evidence="5" type="primary">LOC108815783</name>
</gene>